<dbReference type="Pfam" id="PF00593">
    <property type="entry name" value="TonB_dep_Rec_b-barrel"/>
    <property type="match status" value="1"/>
</dbReference>
<evidence type="ECO:0000256" key="5">
    <source>
        <dbReference type="ARBA" id="ARBA00022729"/>
    </source>
</evidence>
<evidence type="ECO:0000256" key="4">
    <source>
        <dbReference type="ARBA" id="ARBA00022692"/>
    </source>
</evidence>
<evidence type="ECO:0000256" key="1">
    <source>
        <dbReference type="ARBA" id="ARBA00004571"/>
    </source>
</evidence>
<sequence length="808" mass="91712" precursor="true">MKTNYFKIVFVLLFSAFYFTQNSVYSQSIEIVDASNLQPLVGVSIYNQDQKSVVTNPRGKANLDIFAETDTLYFRYYGYDNKKIAKADVTETILLSEKIFETQQVVVSANKWEQDKKEIPNEIVKISQKEIAFNNPQTSADLLGQTGQVYIQKSQMGGGSPMFRGFNANSVLIVVDGVRMNNAIYRSGNLQNIISLDASAMEEVEVIFGPGSVMYGSDALGGVMDFHTKKARFATDKNLLVGGSGFVRYSSANQEKTGNLTLNIAGKRLASLTTFTFTDYDDLRVGGVRPDGEAYQDWGKRNQYVERMDGKDTILTNSNPLIQKQSGYSQWNLLQKFTYQISDDLQAEYAFHYTSSSDIPRYDRLVQKRDGELRYAEWYYGRQFWMMNYGKLTWFAKKKAFDAMRVIISNQQVEESRHNRTRGNDWRSDRTENVSMSSFNIDFDKDLRKDQKHQIFYGIDFNYNDVQSKAVETNIVSNEERPLDTRYPDGGSTMAMAAAYFNYKWNISDKMTATAGARYTQIWTNAKFDNKEFFDFPFDEAKVNTGALNGSLGLTFRPRDSWQFNANLSSGFRAPNVDDLGKVFESVPGSVVVPNPNLAPAYTYNAEIGVSKTFAERVRLSVTGYYTILNDAMVLRNSTFNGQDSIIYDGVMSKVISYQNTDVGYIYGVSSQIEAAITDKFKIKSTFNYVYGFDDKAEIRLPDTPPAFGLVSLKYQNKRFKVEGFVNYQLKSVDFDEMSPEDQGDAILYPENFIPSWWTLNLRSSYQINKTFSANLTAENILDKYYLSYGSGIGGTGRNFVVALRANF</sequence>
<feature type="domain" description="TonB-dependent receptor plug" evidence="14">
    <location>
        <begin position="115"/>
        <end position="223"/>
    </location>
</feature>
<dbReference type="GO" id="GO:0009279">
    <property type="term" value="C:cell outer membrane"/>
    <property type="evidence" value="ECO:0007669"/>
    <property type="project" value="UniProtKB-SubCell"/>
</dbReference>
<keyword evidence="2 10" id="KW-0813">Transport</keyword>
<dbReference type="InterPro" id="IPR036942">
    <property type="entry name" value="Beta-barrel_TonB_sf"/>
</dbReference>
<dbReference type="GO" id="GO:0015344">
    <property type="term" value="F:siderophore uptake transmembrane transporter activity"/>
    <property type="evidence" value="ECO:0007669"/>
    <property type="project" value="TreeGrafter"/>
</dbReference>
<keyword evidence="8 15" id="KW-0675">Receptor</keyword>
<dbReference type="RefSeq" id="WP_014799726.1">
    <property type="nucleotide sequence ID" value="NC_018018.1"/>
</dbReference>
<dbReference type="GO" id="GO:0044718">
    <property type="term" value="P:siderophore transmembrane transport"/>
    <property type="evidence" value="ECO:0007669"/>
    <property type="project" value="TreeGrafter"/>
</dbReference>
<feature type="chain" id="PRO_5003686054" evidence="12">
    <location>
        <begin position="21"/>
        <end position="808"/>
    </location>
</feature>
<feature type="domain" description="TonB-dependent receptor-like beta-barrel" evidence="13">
    <location>
        <begin position="416"/>
        <end position="781"/>
    </location>
</feature>
<reference evidence="16" key="1">
    <citation type="submission" date="2012-06" db="EMBL/GenBank/DDBJ databases">
        <title>The complete genome of Flexibacter litoralis DSM 6794.</title>
        <authorList>
            <person name="Lucas S."/>
            <person name="Copeland A."/>
            <person name="Lapidus A."/>
            <person name="Glavina del Rio T."/>
            <person name="Dalin E."/>
            <person name="Tice H."/>
            <person name="Bruce D."/>
            <person name="Goodwin L."/>
            <person name="Pitluck S."/>
            <person name="Peters L."/>
            <person name="Ovchinnikova G."/>
            <person name="Lu M."/>
            <person name="Kyrpides N."/>
            <person name="Mavromatis K."/>
            <person name="Ivanova N."/>
            <person name="Brettin T."/>
            <person name="Detter J.C."/>
            <person name="Han C."/>
            <person name="Larimer F."/>
            <person name="Land M."/>
            <person name="Hauser L."/>
            <person name="Markowitz V."/>
            <person name="Cheng J.-F."/>
            <person name="Hugenholtz P."/>
            <person name="Woyke T."/>
            <person name="Wu D."/>
            <person name="Spring S."/>
            <person name="Lang E."/>
            <person name="Kopitz M."/>
            <person name="Brambilla E."/>
            <person name="Klenk H.-P."/>
            <person name="Eisen J.A."/>
        </authorList>
    </citation>
    <scope>NUCLEOTIDE SEQUENCE [LARGE SCALE GENOMIC DNA]</scope>
    <source>
        <strain evidence="16">ATCC 23117 / DSM 6794 / NBRC 15988 / NCIMB 1366 / Sio-4</strain>
    </source>
</reference>
<protein>
    <submittedName>
        <fullName evidence="15">Outer membrane receptor protein</fullName>
    </submittedName>
</protein>
<evidence type="ECO:0000256" key="2">
    <source>
        <dbReference type="ARBA" id="ARBA00022448"/>
    </source>
</evidence>
<dbReference type="Pfam" id="PF07715">
    <property type="entry name" value="Plug"/>
    <property type="match status" value="1"/>
</dbReference>
<keyword evidence="3 10" id="KW-1134">Transmembrane beta strand</keyword>
<dbReference type="PATRIC" id="fig|880071.3.peg.4001"/>
<keyword evidence="16" id="KW-1185">Reference proteome</keyword>
<dbReference type="InterPro" id="IPR000531">
    <property type="entry name" value="Beta-barrel_TonB"/>
</dbReference>
<evidence type="ECO:0000313" key="15">
    <source>
        <dbReference type="EMBL" id="AFM06303.1"/>
    </source>
</evidence>
<accession>I4AQR8</accession>
<dbReference type="PANTHER" id="PTHR30069:SF29">
    <property type="entry name" value="HEMOGLOBIN AND HEMOGLOBIN-HAPTOGLOBIN-BINDING PROTEIN 1-RELATED"/>
    <property type="match status" value="1"/>
</dbReference>
<evidence type="ECO:0000259" key="13">
    <source>
        <dbReference type="Pfam" id="PF00593"/>
    </source>
</evidence>
<dbReference type="eggNOG" id="COG4771">
    <property type="taxonomic scope" value="Bacteria"/>
</dbReference>
<dbReference type="InterPro" id="IPR037066">
    <property type="entry name" value="Plug_dom_sf"/>
</dbReference>
<dbReference type="AlphaFoldDB" id="I4AQR8"/>
<keyword evidence="5 12" id="KW-0732">Signal</keyword>
<dbReference type="HOGENOM" id="CLU_008287_18_4_10"/>
<comment type="subcellular location">
    <subcellularLocation>
        <location evidence="1 10">Cell outer membrane</location>
        <topology evidence="1 10">Multi-pass membrane protein</topology>
    </subcellularLocation>
</comment>
<evidence type="ECO:0000256" key="7">
    <source>
        <dbReference type="ARBA" id="ARBA00023136"/>
    </source>
</evidence>
<evidence type="ECO:0000256" key="11">
    <source>
        <dbReference type="RuleBase" id="RU003357"/>
    </source>
</evidence>
<feature type="signal peptide" evidence="12">
    <location>
        <begin position="1"/>
        <end position="20"/>
    </location>
</feature>
<name>I4AQR8_BERLS</name>
<evidence type="ECO:0000313" key="16">
    <source>
        <dbReference type="Proteomes" id="UP000006054"/>
    </source>
</evidence>
<dbReference type="InterPro" id="IPR039426">
    <property type="entry name" value="TonB-dep_rcpt-like"/>
</dbReference>
<evidence type="ECO:0000256" key="12">
    <source>
        <dbReference type="SAM" id="SignalP"/>
    </source>
</evidence>
<dbReference type="EMBL" id="CP003345">
    <property type="protein sequence ID" value="AFM06303.1"/>
    <property type="molecule type" value="Genomic_DNA"/>
</dbReference>
<keyword evidence="6 11" id="KW-0798">TonB box</keyword>
<dbReference type="InterPro" id="IPR012910">
    <property type="entry name" value="Plug_dom"/>
</dbReference>
<proteinExistence type="inferred from homology"/>
<evidence type="ECO:0000256" key="6">
    <source>
        <dbReference type="ARBA" id="ARBA00023077"/>
    </source>
</evidence>
<dbReference type="Proteomes" id="UP000006054">
    <property type="component" value="Chromosome"/>
</dbReference>
<dbReference type="STRING" id="880071.Fleli_4001"/>
<dbReference type="PROSITE" id="PS01156">
    <property type="entry name" value="TONB_DEPENDENT_REC_2"/>
    <property type="match status" value="1"/>
</dbReference>
<evidence type="ECO:0000256" key="8">
    <source>
        <dbReference type="ARBA" id="ARBA00023170"/>
    </source>
</evidence>
<comment type="similarity">
    <text evidence="10 11">Belongs to the TonB-dependent receptor family.</text>
</comment>
<keyword evidence="9 10" id="KW-0998">Cell outer membrane</keyword>
<dbReference type="PROSITE" id="PS52016">
    <property type="entry name" value="TONB_DEPENDENT_REC_3"/>
    <property type="match status" value="1"/>
</dbReference>
<dbReference type="KEGG" id="fli:Fleli_4001"/>
<dbReference type="OrthoDB" id="9764669at2"/>
<evidence type="ECO:0000256" key="3">
    <source>
        <dbReference type="ARBA" id="ARBA00022452"/>
    </source>
</evidence>
<dbReference type="CDD" id="cd01347">
    <property type="entry name" value="ligand_gated_channel"/>
    <property type="match status" value="1"/>
</dbReference>
<dbReference type="SUPFAM" id="SSF56935">
    <property type="entry name" value="Porins"/>
    <property type="match status" value="1"/>
</dbReference>
<evidence type="ECO:0000256" key="9">
    <source>
        <dbReference type="ARBA" id="ARBA00023237"/>
    </source>
</evidence>
<evidence type="ECO:0000256" key="10">
    <source>
        <dbReference type="PROSITE-ProRule" id="PRU01360"/>
    </source>
</evidence>
<evidence type="ECO:0000259" key="14">
    <source>
        <dbReference type="Pfam" id="PF07715"/>
    </source>
</evidence>
<dbReference type="InterPro" id="IPR010917">
    <property type="entry name" value="TonB_rcpt_CS"/>
</dbReference>
<dbReference type="PANTHER" id="PTHR30069">
    <property type="entry name" value="TONB-DEPENDENT OUTER MEMBRANE RECEPTOR"/>
    <property type="match status" value="1"/>
</dbReference>
<keyword evidence="4 10" id="KW-0812">Transmembrane</keyword>
<gene>
    <name evidence="15" type="ordered locus">Fleli_4001</name>
</gene>
<dbReference type="Gene3D" id="2.170.130.10">
    <property type="entry name" value="TonB-dependent receptor, plug domain"/>
    <property type="match status" value="1"/>
</dbReference>
<dbReference type="Gene3D" id="2.40.170.20">
    <property type="entry name" value="TonB-dependent receptor, beta-barrel domain"/>
    <property type="match status" value="1"/>
</dbReference>
<keyword evidence="7 10" id="KW-0472">Membrane</keyword>
<organism evidence="15 16">
    <name type="scientific">Bernardetia litoralis (strain ATCC 23117 / DSM 6794 / NBRC 15988 / NCIMB 1366 / Fx l1 / Sio-4)</name>
    <name type="common">Flexibacter litoralis</name>
    <dbReference type="NCBI Taxonomy" id="880071"/>
    <lineage>
        <taxon>Bacteria</taxon>
        <taxon>Pseudomonadati</taxon>
        <taxon>Bacteroidota</taxon>
        <taxon>Cytophagia</taxon>
        <taxon>Cytophagales</taxon>
        <taxon>Bernardetiaceae</taxon>
        <taxon>Bernardetia</taxon>
    </lineage>
</organism>